<gene>
    <name evidence="1" type="ORF">C2134_12580</name>
</gene>
<name>A0A2K4MMT3_9NEIS</name>
<dbReference type="Proteomes" id="UP000236416">
    <property type="component" value="Unassembled WGS sequence"/>
</dbReference>
<reference evidence="1 2" key="1">
    <citation type="submission" date="2018-01" db="EMBL/GenBank/DDBJ databases">
        <title>Genomic Sequence of Chromobacterium MWU13-2610 from wild cranberry bogs within the Cape Cod National Seashore.</title>
        <authorList>
            <person name="O'Hara-Hanley K."/>
            <person name="Soby S."/>
            <person name="Harrison A."/>
        </authorList>
    </citation>
    <scope>NUCLEOTIDE SEQUENCE [LARGE SCALE GENOMIC DNA]</scope>
    <source>
        <strain evidence="1 2">MWU13-2610</strain>
    </source>
</reference>
<dbReference type="EMBL" id="PPTF01000060">
    <property type="protein sequence ID" value="POA98396.1"/>
    <property type="molecule type" value="Genomic_DNA"/>
</dbReference>
<dbReference type="InterPro" id="IPR011010">
    <property type="entry name" value="DNA_brk_join_enz"/>
</dbReference>
<organism evidence="1 2">
    <name type="scientific">Chromobacterium sinusclupearum</name>
    <dbReference type="NCBI Taxonomy" id="2077146"/>
    <lineage>
        <taxon>Bacteria</taxon>
        <taxon>Pseudomonadati</taxon>
        <taxon>Pseudomonadota</taxon>
        <taxon>Betaproteobacteria</taxon>
        <taxon>Neisseriales</taxon>
        <taxon>Chromobacteriaceae</taxon>
        <taxon>Chromobacterium</taxon>
    </lineage>
</organism>
<dbReference type="SUPFAM" id="SSF56349">
    <property type="entry name" value="DNA breaking-rejoining enzymes"/>
    <property type="match status" value="1"/>
</dbReference>
<accession>A0A2K4MMT3</accession>
<proteinExistence type="predicted"/>
<dbReference type="GO" id="GO:0003677">
    <property type="term" value="F:DNA binding"/>
    <property type="evidence" value="ECO:0007669"/>
    <property type="project" value="InterPro"/>
</dbReference>
<keyword evidence="2" id="KW-1185">Reference proteome</keyword>
<evidence type="ECO:0000313" key="1">
    <source>
        <dbReference type="EMBL" id="POA98396.1"/>
    </source>
</evidence>
<protein>
    <recommendedName>
        <fullName evidence="3">Integrase</fullName>
    </recommendedName>
</protein>
<sequence>MVLATGVKGSAGEHPMWVAKQMGHADWGMIRRTYGRWIPSEVDDAGKRAVEMFCPKSDE</sequence>
<comment type="caution">
    <text evidence="1">The sequence shown here is derived from an EMBL/GenBank/DDBJ whole genome shotgun (WGS) entry which is preliminary data.</text>
</comment>
<evidence type="ECO:0008006" key="3">
    <source>
        <dbReference type="Google" id="ProtNLM"/>
    </source>
</evidence>
<evidence type="ECO:0000313" key="2">
    <source>
        <dbReference type="Proteomes" id="UP000236416"/>
    </source>
</evidence>
<dbReference type="AlphaFoldDB" id="A0A2K4MMT3"/>